<dbReference type="PANTHER" id="PTHR43673:SF10">
    <property type="entry name" value="NADH DEHYDROGENASE_NAD(P)H NITROREDUCTASE XCC3605-RELATED"/>
    <property type="match status" value="1"/>
</dbReference>
<accession>A0A831LQ16</accession>
<evidence type="ECO:0000256" key="1">
    <source>
        <dbReference type="ARBA" id="ARBA00007118"/>
    </source>
</evidence>
<organism evidence="4">
    <name type="scientific">Mariniphaga anaerophila</name>
    <dbReference type="NCBI Taxonomy" id="1484053"/>
    <lineage>
        <taxon>Bacteria</taxon>
        <taxon>Pseudomonadati</taxon>
        <taxon>Bacteroidota</taxon>
        <taxon>Bacteroidia</taxon>
        <taxon>Marinilabiliales</taxon>
        <taxon>Prolixibacteraceae</taxon>
        <taxon>Mariniphaga</taxon>
    </lineage>
</organism>
<dbReference type="GO" id="GO:0016491">
    <property type="term" value="F:oxidoreductase activity"/>
    <property type="evidence" value="ECO:0007669"/>
    <property type="project" value="UniProtKB-KW"/>
</dbReference>
<dbReference type="InterPro" id="IPR023312">
    <property type="entry name" value="Put_nitroreductase_C_bac"/>
</dbReference>
<comment type="similarity">
    <text evidence="1">Belongs to the nitroreductase family.</text>
</comment>
<dbReference type="Proteomes" id="UP000886047">
    <property type="component" value="Unassembled WGS sequence"/>
</dbReference>
<evidence type="ECO:0000256" key="2">
    <source>
        <dbReference type="ARBA" id="ARBA00023002"/>
    </source>
</evidence>
<evidence type="ECO:0000259" key="3">
    <source>
        <dbReference type="Pfam" id="PF00881"/>
    </source>
</evidence>
<dbReference type="InterPro" id="IPR029479">
    <property type="entry name" value="Nitroreductase"/>
</dbReference>
<dbReference type="CDD" id="cd02062">
    <property type="entry name" value="Nitro_FMN_reductase"/>
    <property type="match status" value="1"/>
</dbReference>
<sequence length="186" mass="21164">MIRELIMKNRSYRRFDASVKPDPKQIERWIELARFSASGRNMQPLKFVVSTSEKINNLIFPNLGWAGYLKNWNGPSEKERPTAYIAVALDKSLAENYYCDDGIAIQSLLLGAVEDGFGGCIIGSFIKSKIAKTLQLPENLEILWMVALGKPAEKVVLETAEEGNIKYWRDEEDVHHVPKRPLEEII</sequence>
<protein>
    <submittedName>
        <fullName evidence="4">Nitroreductase family protein</fullName>
    </submittedName>
</protein>
<dbReference type="SUPFAM" id="SSF55469">
    <property type="entry name" value="FMN-dependent nitroreductase-like"/>
    <property type="match status" value="1"/>
</dbReference>
<feature type="domain" description="Nitroreductase" evidence="3">
    <location>
        <begin position="6"/>
        <end position="150"/>
    </location>
</feature>
<dbReference type="Pfam" id="PF00881">
    <property type="entry name" value="Nitroreductase"/>
    <property type="match status" value="1"/>
</dbReference>
<keyword evidence="2" id="KW-0560">Oxidoreductase</keyword>
<name>A0A831LQ16_9BACT</name>
<dbReference type="Gene3D" id="3.40.109.10">
    <property type="entry name" value="NADH Oxidase"/>
    <property type="match status" value="1"/>
</dbReference>
<comment type="caution">
    <text evidence="4">The sequence shown here is derived from an EMBL/GenBank/DDBJ whole genome shotgun (WGS) entry which is preliminary data.</text>
</comment>
<reference evidence="4" key="1">
    <citation type="journal article" date="2020" name="mSystems">
        <title>Genome- and Community-Level Interaction Insights into Carbon Utilization and Element Cycling Functions of Hydrothermarchaeota in Hydrothermal Sediment.</title>
        <authorList>
            <person name="Zhou Z."/>
            <person name="Liu Y."/>
            <person name="Xu W."/>
            <person name="Pan J."/>
            <person name="Luo Z.H."/>
            <person name="Li M."/>
        </authorList>
    </citation>
    <scope>NUCLEOTIDE SEQUENCE [LARGE SCALE GENOMIC DNA]</scope>
    <source>
        <strain evidence="4">SpSt-1217</strain>
    </source>
</reference>
<proteinExistence type="inferred from homology"/>
<evidence type="ECO:0000313" key="4">
    <source>
        <dbReference type="EMBL" id="HDR50567.1"/>
    </source>
</evidence>
<dbReference type="EMBL" id="DSDK01000166">
    <property type="protein sequence ID" value="HDR50567.1"/>
    <property type="molecule type" value="Genomic_DNA"/>
</dbReference>
<gene>
    <name evidence="4" type="ORF">ENN90_02950</name>
</gene>
<dbReference type="PANTHER" id="PTHR43673">
    <property type="entry name" value="NAD(P)H NITROREDUCTASE YDGI-RELATED"/>
    <property type="match status" value="1"/>
</dbReference>
<dbReference type="InterPro" id="IPR000415">
    <property type="entry name" value="Nitroreductase-like"/>
</dbReference>
<dbReference type="AlphaFoldDB" id="A0A831LQ16"/>
<feature type="non-terminal residue" evidence="4">
    <location>
        <position position="186"/>
    </location>
</feature>
<dbReference type="Gene3D" id="2.20.180.10">
    <property type="entry name" value="putative fmn-dependent nitroreductase like domains"/>
    <property type="match status" value="1"/>
</dbReference>